<dbReference type="EMBL" id="NHYD01003396">
    <property type="protein sequence ID" value="PPQ78984.1"/>
    <property type="molecule type" value="Genomic_DNA"/>
</dbReference>
<keyword evidence="1" id="KW-1133">Transmembrane helix</keyword>
<dbReference type="Proteomes" id="UP000283269">
    <property type="component" value="Unassembled WGS sequence"/>
</dbReference>
<comment type="caution">
    <text evidence="2">The sequence shown here is derived from an EMBL/GenBank/DDBJ whole genome shotgun (WGS) entry which is preliminary data.</text>
</comment>
<organism evidence="2 3">
    <name type="scientific">Psilocybe cyanescens</name>
    <dbReference type="NCBI Taxonomy" id="93625"/>
    <lineage>
        <taxon>Eukaryota</taxon>
        <taxon>Fungi</taxon>
        <taxon>Dikarya</taxon>
        <taxon>Basidiomycota</taxon>
        <taxon>Agaricomycotina</taxon>
        <taxon>Agaricomycetes</taxon>
        <taxon>Agaricomycetidae</taxon>
        <taxon>Agaricales</taxon>
        <taxon>Agaricineae</taxon>
        <taxon>Strophariaceae</taxon>
        <taxon>Psilocybe</taxon>
    </lineage>
</organism>
<keyword evidence="3" id="KW-1185">Reference proteome</keyword>
<feature type="transmembrane region" description="Helical" evidence="1">
    <location>
        <begin position="32"/>
        <end position="56"/>
    </location>
</feature>
<proteinExistence type="predicted"/>
<protein>
    <submittedName>
        <fullName evidence="2">Uncharacterized protein</fullName>
    </submittedName>
</protein>
<dbReference type="InParanoid" id="A0A409WKC6"/>
<sequence>MRAAQRLYVHPELSDSEVWSTDAYNRSGKTRLAAIVGVFWTSVLSTVAVCQFMGYLDVRALQASPWFSAIL</sequence>
<accession>A0A409WKC6</accession>
<dbReference type="AlphaFoldDB" id="A0A409WKC6"/>
<dbReference type="OrthoDB" id="3048770at2759"/>
<evidence type="ECO:0000256" key="1">
    <source>
        <dbReference type="SAM" id="Phobius"/>
    </source>
</evidence>
<gene>
    <name evidence="2" type="ORF">CVT25_002268</name>
</gene>
<reference evidence="2 3" key="1">
    <citation type="journal article" date="2018" name="Evol. Lett.">
        <title>Horizontal gene cluster transfer increased hallucinogenic mushroom diversity.</title>
        <authorList>
            <person name="Reynolds H.T."/>
            <person name="Vijayakumar V."/>
            <person name="Gluck-Thaler E."/>
            <person name="Korotkin H.B."/>
            <person name="Matheny P.B."/>
            <person name="Slot J.C."/>
        </authorList>
    </citation>
    <scope>NUCLEOTIDE SEQUENCE [LARGE SCALE GENOMIC DNA]</scope>
    <source>
        <strain evidence="2 3">2631</strain>
    </source>
</reference>
<evidence type="ECO:0000313" key="2">
    <source>
        <dbReference type="EMBL" id="PPQ78984.1"/>
    </source>
</evidence>
<keyword evidence="1" id="KW-0812">Transmembrane</keyword>
<name>A0A409WKC6_PSICY</name>
<evidence type="ECO:0000313" key="3">
    <source>
        <dbReference type="Proteomes" id="UP000283269"/>
    </source>
</evidence>
<keyword evidence="1" id="KW-0472">Membrane</keyword>